<feature type="transmembrane region" description="Helical" evidence="8">
    <location>
        <begin position="592"/>
        <end position="609"/>
    </location>
</feature>
<feature type="transmembrane region" description="Helical" evidence="8">
    <location>
        <begin position="434"/>
        <end position="455"/>
    </location>
</feature>
<evidence type="ECO:0000256" key="8">
    <source>
        <dbReference type="SAM" id="Phobius"/>
    </source>
</evidence>
<dbReference type="PANTHER" id="PTHR31326">
    <property type="entry name" value="PROTEIN CLT2, CHLOROPLASTIC"/>
    <property type="match status" value="1"/>
</dbReference>
<accession>A0ABD3ML02</accession>
<feature type="transmembrane region" description="Helical" evidence="8">
    <location>
        <begin position="163"/>
        <end position="180"/>
    </location>
</feature>
<feature type="transmembrane region" description="Helical" evidence="8">
    <location>
        <begin position="201"/>
        <end position="229"/>
    </location>
</feature>
<reference evidence="9 10" key="1">
    <citation type="submission" date="2024-10" db="EMBL/GenBank/DDBJ databases">
        <title>Updated reference genomes for cyclostephanoid diatoms.</title>
        <authorList>
            <person name="Roberts W.R."/>
            <person name="Alverson A.J."/>
        </authorList>
    </citation>
    <scope>NUCLEOTIDE SEQUENCE [LARGE SCALE GENOMIC DNA]</scope>
    <source>
        <strain evidence="9 10">AJA232-27</strain>
    </source>
</reference>
<keyword evidence="5 8" id="KW-1133">Transmembrane helix</keyword>
<evidence type="ECO:0000256" key="5">
    <source>
        <dbReference type="ARBA" id="ARBA00022989"/>
    </source>
</evidence>
<evidence type="ECO:0008006" key="11">
    <source>
        <dbReference type="Google" id="ProtNLM"/>
    </source>
</evidence>
<protein>
    <recommendedName>
        <fullName evidence="11">EamA domain-containing protein</fullName>
    </recommendedName>
</protein>
<comment type="caution">
    <text evidence="9">The sequence shown here is derived from an EMBL/GenBank/DDBJ whole genome shotgun (WGS) entry which is preliminary data.</text>
</comment>
<dbReference type="AlphaFoldDB" id="A0ABD3ML02"/>
<feature type="transmembrane region" description="Helical" evidence="8">
    <location>
        <begin position="533"/>
        <end position="553"/>
    </location>
</feature>
<dbReference type="Pfam" id="PF08627">
    <property type="entry name" value="CRT-like"/>
    <property type="match status" value="2"/>
</dbReference>
<feature type="region of interest" description="Disordered" evidence="7">
    <location>
        <begin position="130"/>
        <end position="156"/>
    </location>
</feature>
<comment type="similarity">
    <text evidence="2">Belongs to the CRT-like transporter family.</text>
</comment>
<feature type="transmembrane region" description="Helical" evidence="8">
    <location>
        <begin position="249"/>
        <end position="274"/>
    </location>
</feature>
<feature type="transmembrane region" description="Helical" evidence="8">
    <location>
        <begin position="294"/>
        <end position="313"/>
    </location>
</feature>
<dbReference type="EMBL" id="JALLBG020000121">
    <property type="protein sequence ID" value="KAL3763529.1"/>
    <property type="molecule type" value="Genomic_DNA"/>
</dbReference>
<gene>
    <name evidence="9" type="ORF">ACHAWU_009213</name>
</gene>
<organism evidence="9 10">
    <name type="scientific">Discostella pseudostelligera</name>
    <dbReference type="NCBI Taxonomy" id="259834"/>
    <lineage>
        <taxon>Eukaryota</taxon>
        <taxon>Sar</taxon>
        <taxon>Stramenopiles</taxon>
        <taxon>Ochrophyta</taxon>
        <taxon>Bacillariophyta</taxon>
        <taxon>Coscinodiscophyceae</taxon>
        <taxon>Thalassiosirophycidae</taxon>
        <taxon>Stephanodiscales</taxon>
        <taxon>Stephanodiscaceae</taxon>
        <taxon>Discostella</taxon>
    </lineage>
</organism>
<evidence type="ECO:0000256" key="4">
    <source>
        <dbReference type="ARBA" id="ARBA00022692"/>
    </source>
</evidence>
<keyword evidence="3" id="KW-0813">Transport</keyword>
<feature type="region of interest" description="Disordered" evidence="7">
    <location>
        <begin position="80"/>
        <end position="110"/>
    </location>
</feature>
<evidence type="ECO:0000256" key="3">
    <source>
        <dbReference type="ARBA" id="ARBA00022448"/>
    </source>
</evidence>
<name>A0ABD3ML02_9STRA</name>
<dbReference type="Proteomes" id="UP001530293">
    <property type="component" value="Unassembled WGS sequence"/>
</dbReference>
<dbReference type="InterPro" id="IPR013936">
    <property type="entry name" value="CRT-like"/>
</dbReference>
<keyword evidence="6 8" id="KW-0472">Membrane</keyword>
<feature type="transmembrane region" description="Helical" evidence="8">
    <location>
        <begin position="467"/>
        <end position="490"/>
    </location>
</feature>
<feature type="transmembrane region" description="Helical" evidence="8">
    <location>
        <begin position="560"/>
        <end position="580"/>
    </location>
</feature>
<keyword evidence="10" id="KW-1185">Reference proteome</keyword>
<evidence type="ECO:0000256" key="7">
    <source>
        <dbReference type="SAM" id="MobiDB-lite"/>
    </source>
</evidence>
<evidence type="ECO:0000256" key="2">
    <source>
        <dbReference type="ARBA" id="ARBA00006690"/>
    </source>
</evidence>
<dbReference type="PANTHER" id="PTHR31326:SF1">
    <property type="entry name" value="PROTEIN CLT2, CHLOROPLASTIC"/>
    <property type="match status" value="1"/>
</dbReference>
<proteinExistence type="inferred from homology"/>
<evidence type="ECO:0000313" key="9">
    <source>
        <dbReference type="EMBL" id="KAL3763529.1"/>
    </source>
</evidence>
<keyword evidence="4 8" id="KW-0812">Transmembrane</keyword>
<evidence type="ECO:0000256" key="1">
    <source>
        <dbReference type="ARBA" id="ARBA00004141"/>
    </source>
</evidence>
<feature type="compositionally biased region" description="Low complexity" evidence="7">
    <location>
        <begin position="97"/>
        <end position="110"/>
    </location>
</feature>
<dbReference type="GO" id="GO:0016020">
    <property type="term" value="C:membrane"/>
    <property type="evidence" value="ECO:0007669"/>
    <property type="project" value="UniProtKB-SubCell"/>
</dbReference>
<feature type="compositionally biased region" description="Basic residues" evidence="7">
    <location>
        <begin position="85"/>
        <end position="96"/>
    </location>
</feature>
<evidence type="ECO:0000256" key="6">
    <source>
        <dbReference type="ARBA" id="ARBA00023136"/>
    </source>
</evidence>
<sequence>MSLLALMADKFELEPHDVGGGGGDDDLVEHNSTSRVAGDMEDNVYNQALRRLVRHAALDHDRDCSAGVGAVAPSLHQLLKDQQQHHNHHEHHRRANQGHQNSNANQNNSYNNINIDKGFDVISYNPINNMKSESADDDINDGTGSPTSEQQQQHQQHKDDTKLLISFLLMVIVGTGSKVYQKLGAIPMYNYPNSLNLLQKLSCVSVVISFIYVPLCFAYILPVGAFGLLHNAIPPHVSSMNKRPFAIMGFYDCVTGILLTFAAVYLPGSLLILLPQAAIPISMILSNKIKGERYACYQIFGAFVVVLGILVVLEPLITQRHVAHYMCVAYDEEEYCSVCMEELTEGGCLSHRTIEGSSSSSNMVDGGGDGDASAPGEHGGMHFLWSYLAQSNNSSSSSTTSTLPDDDHDGMVCQWIPSTLAQQTFSGSSTNTTLLWSVMTILACIPMTLSSIYKEMTLTGANSIDPIFLNGWVAIFQFFFSLVLSIPAGMTSRPPVTPLELPSNIWDGLKCYIGISTISSGCHPDDKCFEAPLYVNVFFVFNVCFNILMIFVLKFGSANVLVMASTVMVPIGNLVFALPFMPGSTPLKDSDIAGLAVILSGLVMYRFGSTLRCSMRHWRSTLPLLWRRGKARCGNDSRIGMNEEQFEWDAPILDENDENISIGQRGVSSMLEKPLLSPIEREL</sequence>
<evidence type="ECO:0000313" key="10">
    <source>
        <dbReference type="Proteomes" id="UP001530293"/>
    </source>
</evidence>
<comment type="subcellular location">
    <subcellularLocation>
        <location evidence="1">Membrane</location>
        <topology evidence="1">Multi-pass membrane protein</topology>
    </subcellularLocation>
</comment>